<evidence type="ECO:0000313" key="6">
    <source>
        <dbReference type="Proteomes" id="UP000515146"/>
    </source>
</evidence>
<dbReference type="Proteomes" id="UP000515146">
    <property type="component" value="Unplaced"/>
</dbReference>
<gene>
    <name evidence="7" type="primary">LOC113799389</name>
</gene>
<keyword evidence="2" id="KW-0732">Signal</keyword>
<keyword evidence="3" id="KW-0325">Glycoprotein</keyword>
<evidence type="ECO:0000313" key="7">
    <source>
        <dbReference type="RefSeq" id="XP_027205808.1"/>
    </source>
</evidence>
<dbReference type="PANTHER" id="PTHR43903">
    <property type="entry name" value="NEUROLIGIN"/>
    <property type="match status" value="1"/>
</dbReference>
<feature type="compositionally biased region" description="Polar residues" evidence="4">
    <location>
        <begin position="1394"/>
        <end position="1406"/>
    </location>
</feature>
<feature type="compositionally biased region" description="Low complexity" evidence="4">
    <location>
        <begin position="1364"/>
        <end position="1393"/>
    </location>
</feature>
<feature type="compositionally biased region" description="Acidic residues" evidence="4">
    <location>
        <begin position="1410"/>
        <end position="1419"/>
    </location>
</feature>
<dbReference type="InterPro" id="IPR029058">
    <property type="entry name" value="AB_hydrolase_fold"/>
</dbReference>
<dbReference type="PROSITE" id="PS00941">
    <property type="entry name" value="CARBOXYLESTERASE_B_2"/>
    <property type="match status" value="1"/>
</dbReference>
<feature type="region of interest" description="Disordered" evidence="4">
    <location>
        <begin position="1099"/>
        <end position="1127"/>
    </location>
</feature>
<dbReference type="Gene3D" id="3.40.50.1820">
    <property type="entry name" value="alpha/beta hydrolase"/>
    <property type="match status" value="1"/>
</dbReference>
<dbReference type="Pfam" id="PF00135">
    <property type="entry name" value="COesterase"/>
    <property type="match status" value="1"/>
</dbReference>
<feature type="compositionally biased region" description="Low complexity" evidence="4">
    <location>
        <begin position="855"/>
        <end position="884"/>
    </location>
</feature>
<dbReference type="SUPFAM" id="SSF53474">
    <property type="entry name" value="alpha/beta-Hydrolases"/>
    <property type="match status" value="1"/>
</dbReference>
<dbReference type="InParanoid" id="A0A6P6YJU5"/>
<evidence type="ECO:0000259" key="5">
    <source>
        <dbReference type="Pfam" id="PF00135"/>
    </source>
</evidence>
<dbReference type="InterPro" id="IPR051093">
    <property type="entry name" value="Neuroligin/BSAL"/>
</dbReference>
<comment type="similarity">
    <text evidence="1">Belongs to the type-B carboxylesterase/lipase family.</text>
</comment>
<feature type="compositionally biased region" description="Basic residues" evidence="4">
    <location>
        <begin position="1201"/>
        <end position="1214"/>
    </location>
</feature>
<feature type="compositionally biased region" description="Low complexity" evidence="4">
    <location>
        <begin position="837"/>
        <end position="848"/>
    </location>
</feature>
<evidence type="ECO:0000256" key="2">
    <source>
        <dbReference type="ARBA" id="ARBA00022729"/>
    </source>
</evidence>
<keyword evidence="6" id="KW-1185">Reference proteome</keyword>
<name>A0A6P6YJU5_DERPT</name>
<evidence type="ECO:0000256" key="1">
    <source>
        <dbReference type="ARBA" id="ARBA00005964"/>
    </source>
</evidence>
<feature type="region of interest" description="Disordered" evidence="4">
    <location>
        <begin position="830"/>
        <end position="887"/>
    </location>
</feature>
<feature type="region of interest" description="Disordered" evidence="4">
    <location>
        <begin position="158"/>
        <end position="195"/>
    </location>
</feature>
<feature type="region of interest" description="Disordered" evidence="4">
    <location>
        <begin position="81"/>
        <end position="123"/>
    </location>
</feature>
<dbReference type="OMA" id="HIHISRY"/>
<reference evidence="7" key="1">
    <citation type="submission" date="2025-08" db="UniProtKB">
        <authorList>
            <consortium name="RefSeq"/>
        </authorList>
    </citation>
    <scope>IDENTIFICATION</scope>
    <source>
        <strain evidence="7">Airmid</strain>
    </source>
</reference>
<feature type="compositionally biased region" description="Low complexity" evidence="4">
    <location>
        <begin position="1426"/>
        <end position="1451"/>
    </location>
</feature>
<dbReference type="RefSeq" id="XP_027205808.1">
    <property type="nucleotide sequence ID" value="XM_027350007.1"/>
</dbReference>
<dbReference type="KEGG" id="dpte:113799389"/>
<feature type="compositionally biased region" description="Low complexity" evidence="4">
    <location>
        <begin position="113"/>
        <end position="123"/>
    </location>
</feature>
<accession>A0A6P6YJU5</accession>
<evidence type="ECO:0000256" key="3">
    <source>
        <dbReference type="ARBA" id="ARBA00023180"/>
    </source>
</evidence>
<feature type="compositionally biased region" description="Polar residues" evidence="4">
    <location>
        <begin position="1099"/>
        <end position="1114"/>
    </location>
</feature>
<dbReference type="OrthoDB" id="6513360at2759"/>
<feature type="compositionally biased region" description="Low complexity" evidence="4">
    <location>
        <begin position="169"/>
        <end position="192"/>
    </location>
</feature>
<proteinExistence type="inferred from homology"/>
<dbReference type="InterPro" id="IPR002018">
    <property type="entry name" value="CarbesteraseB"/>
</dbReference>
<feature type="region of interest" description="Disordered" evidence="4">
    <location>
        <begin position="1192"/>
        <end position="1219"/>
    </location>
</feature>
<feature type="region of interest" description="Disordered" evidence="4">
    <location>
        <begin position="1345"/>
        <end position="1451"/>
    </location>
</feature>
<feature type="domain" description="Carboxylesterase type B" evidence="5">
    <location>
        <begin position="202"/>
        <end position="702"/>
    </location>
</feature>
<dbReference type="InterPro" id="IPR019819">
    <property type="entry name" value="Carboxylesterase_B_CS"/>
</dbReference>
<evidence type="ECO:0000256" key="4">
    <source>
        <dbReference type="SAM" id="MobiDB-lite"/>
    </source>
</evidence>
<sequence length="1451" mass="161384">MMMFNSSTSDTNVYLSKENVDFGWSQQIENPSIKTSKRNDLSDSIDIDLDGLDPINSDDLTVNIDDDDDDIMVIVDSDDVPKFESSSSSSSNQPIRRQVKSSSEEDFDDDNGQNQQHQQQQQHSFINDNVDYVMHSPRTVQTKYGALQGIVITFVRYNDDDDDSDNEKSTSTSSTSSPSANQNHNNSSSSSSIPTPIITLTPVEAFLGVPYATPPSGNLRFMPPVAPVHWRGVRQANHLSPVCPQSLPFSSMNLSSSSTIDSSELQQKLHISPRHYERLQRQIPFLSNQSEDCLYLNIYVPTGNQNGKNQQQQQRYPVIVFISGESYQTGTGNSFDASIWSSYGNVIVVTLNYRLGVLGFLPALVDGTIRGNYGLMDQVAALHWIQENIAEFGGEPTNVTLIGHGFGASCVHLLMLSPMAKGLFNRVALLSGSALAPSAIARESENNARLLAKQLNCPVYDNTQSVDCLKRKSFDEILKAMDHIHISRYLSPFGPIIDGIVVVEEPRIMMESMVYGPLSSSSSSSKIASSSSSSNYVFLKNSASSSSISSDLFAANHYHGDILFGVTRVQCPLDVFTGYEERYGINVERRNQILRTLIRNLFDFHQQTIFWTLINEYTDWSRPSEHPINLLDSTIDILGHSLVLAPLIETVELYAKSMPDRFPYNTKNNKDATFDFAYHSHDHHQQQDSKSGKIFFYVFQNNPKSISFESLSSTSSSFLGSIDGISMMTSGQLQSIDQRLGSMLNDELDYMFGAPIAQHVTGHSIGHFQNNWNVSDINGRRQDLFDNNIMANNNDNLLSTTTAVIAEQIHLSQMMITYFSNFAKYGNPNHPGDSDINNNNNNNNNNILHNHHHSTNNNLEDSSPSLSSSSSSSIRNENNNNNNNKFRTSSTIQPYLLNWPQYTVGQQRFLLLGSKPRLRDHYQSHRLSYWLNLIPHLLQDQYRHLLNRKQYTGIATTNNNNNNNHHMHVHHSDQDISIIPDSLDLDMDSEFGSQDNIGLRYIRHHLLDNFDDPNSYDGHVRQLTLEHNIHGKNGQQLNSVGGTGVQSTMKKFPGNWLRSSPGSLFRMNADQSSNDSDFSFVDGQFQMKSASGQQHTAFKDNLQQPDIDDNTTTTSKRHSSGGDSGTDNSHNLLQATIAVGCSLLALNLLVFAGVYYNLQRQNNSTSVSSTQDSIVDSTSCTKFIPANKMDDSIRSGGVGHHSSHNQPHHHHHHQQQQQQSTCFSNPMGMLCANNSNYYGNNVNTVSENLIDSNTGAQHIIHHVHYADQQISTAESSLNNDIHSHHHHITQQPQQQSCPVMETSDMINCSLLNDHHGSICQSPASNHQQQHHHHLQTQPEHAQYFPLHSFSSSSGGGGIGSGTASNPSNTTDTTDTDPSSLQQSISSSSKQNSSINRTIRFNLSPPISYNLDDDDDDDVGDHDHQQLSSTTLLVPSTTTTSSSTANDSSKLI</sequence>
<protein>
    <submittedName>
        <fullName evidence="7">Uncharacterized protein LOC113799389</fullName>
    </submittedName>
</protein>
<organism evidence="6 7">
    <name type="scientific">Dermatophagoides pteronyssinus</name>
    <name type="common">European house dust mite</name>
    <dbReference type="NCBI Taxonomy" id="6956"/>
    <lineage>
        <taxon>Eukaryota</taxon>
        <taxon>Metazoa</taxon>
        <taxon>Ecdysozoa</taxon>
        <taxon>Arthropoda</taxon>
        <taxon>Chelicerata</taxon>
        <taxon>Arachnida</taxon>
        <taxon>Acari</taxon>
        <taxon>Acariformes</taxon>
        <taxon>Sarcoptiformes</taxon>
        <taxon>Astigmata</taxon>
        <taxon>Psoroptidia</taxon>
        <taxon>Analgoidea</taxon>
        <taxon>Pyroglyphidae</taxon>
        <taxon>Dermatophagoidinae</taxon>
        <taxon>Dermatophagoides</taxon>
    </lineage>
</organism>